<organism evidence="1 2">
    <name type="scientific">Tritrichomonas musculus</name>
    <dbReference type="NCBI Taxonomy" id="1915356"/>
    <lineage>
        <taxon>Eukaryota</taxon>
        <taxon>Metamonada</taxon>
        <taxon>Parabasalia</taxon>
        <taxon>Tritrichomonadida</taxon>
        <taxon>Tritrichomonadidae</taxon>
        <taxon>Tritrichomonas</taxon>
    </lineage>
</organism>
<comment type="caution">
    <text evidence="1">The sequence shown here is derived from an EMBL/GenBank/DDBJ whole genome shotgun (WGS) entry which is preliminary data.</text>
</comment>
<evidence type="ECO:0000313" key="2">
    <source>
        <dbReference type="Proteomes" id="UP001470230"/>
    </source>
</evidence>
<keyword evidence="2" id="KW-1185">Reference proteome</keyword>
<gene>
    <name evidence="1" type="ORF">M9Y10_008564</name>
</gene>
<proteinExistence type="predicted"/>
<name>A0ABR2IZ81_9EUKA</name>
<reference evidence="1 2" key="1">
    <citation type="submission" date="2024-04" db="EMBL/GenBank/DDBJ databases">
        <title>Tritrichomonas musculus Genome.</title>
        <authorList>
            <person name="Alves-Ferreira E."/>
            <person name="Grigg M."/>
            <person name="Lorenzi H."/>
            <person name="Galac M."/>
        </authorList>
    </citation>
    <scope>NUCLEOTIDE SEQUENCE [LARGE SCALE GENOMIC DNA]</scope>
    <source>
        <strain evidence="1 2">EAF2021</strain>
    </source>
</reference>
<protein>
    <submittedName>
        <fullName evidence="1">Uncharacterized protein</fullName>
    </submittedName>
</protein>
<sequence length="465" mass="53681">MSFRDLHRRGYQNYKNNPSHFVLSTDFCIADQHRNSITQPELNLPKSYMFNRVVDPAEFMLGENLNRAARRYDQIPSKQPGRRVSKVLPQMNARRKSRIYSKALDIDSQNAKMKINQEVLPINEVDAEFQESALFDYSKTPSTMYDHAIRPFFDDSGLFPYSINTISNRIVIRTSRISFHSEYMEFPIQTIAKMSVFLALVQGNECVSNIVEVEMKIAKPGVWKPSTFHEFDWVLESDAEISLYVEVVALIRITSDWRPFDEKATLIAANTFKLIDYHKGMFQPIKENKHHIYLNRKGEMTPEGQEAILSFYVSHSQMKYPYLPEYFICPTNAIPIFEKLRTIIFKYLDPFFGNFSLWSPPLLEPVIFSDISSSEKALHMLETAWVLQTDKSLLDNIKKIYPATKALSKTGSFCLLESADSDEKATMRVAAAMINRKAANDEIFKPFHTDEIRGRLPLSIPAIFD</sequence>
<evidence type="ECO:0000313" key="1">
    <source>
        <dbReference type="EMBL" id="KAK8870677.1"/>
    </source>
</evidence>
<dbReference type="Proteomes" id="UP001470230">
    <property type="component" value="Unassembled WGS sequence"/>
</dbReference>
<accession>A0ABR2IZ81</accession>
<dbReference type="EMBL" id="JAPFFF010000014">
    <property type="protein sequence ID" value="KAK8870677.1"/>
    <property type="molecule type" value="Genomic_DNA"/>
</dbReference>